<gene>
    <name evidence="1" type="ORF">EJB05_11472</name>
</gene>
<dbReference type="Gramene" id="TVU38118">
    <property type="protein sequence ID" value="TVU38118"/>
    <property type="gene ID" value="EJB05_11472"/>
</dbReference>
<comment type="caution">
    <text evidence="1">The sequence shown here is derived from an EMBL/GenBank/DDBJ whole genome shotgun (WGS) entry which is preliminary data.</text>
</comment>
<evidence type="ECO:0000313" key="2">
    <source>
        <dbReference type="Proteomes" id="UP000324897"/>
    </source>
</evidence>
<dbReference type="AlphaFoldDB" id="A0A5J9VQM9"/>
<accession>A0A5J9VQM9</accession>
<reference evidence="1 2" key="1">
    <citation type="journal article" date="2019" name="Sci. Rep.">
        <title>A high-quality genome of Eragrostis curvula grass provides insights into Poaceae evolution and supports new strategies to enhance forage quality.</title>
        <authorList>
            <person name="Carballo J."/>
            <person name="Santos B.A.C.M."/>
            <person name="Zappacosta D."/>
            <person name="Garbus I."/>
            <person name="Selva J.P."/>
            <person name="Gallo C.A."/>
            <person name="Diaz A."/>
            <person name="Albertini E."/>
            <person name="Caccamo M."/>
            <person name="Echenique V."/>
        </authorList>
    </citation>
    <scope>NUCLEOTIDE SEQUENCE [LARGE SCALE GENOMIC DNA]</scope>
    <source>
        <strain evidence="2">cv. Victoria</strain>
        <tissue evidence="1">Leaf</tissue>
    </source>
</reference>
<evidence type="ECO:0000313" key="1">
    <source>
        <dbReference type="EMBL" id="TVU38118.1"/>
    </source>
</evidence>
<keyword evidence="2" id="KW-1185">Reference proteome</keyword>
<name>A0A5J9VQM9_9POAL</name>
<dbReference type="EMBL" id="RWGY01000007">
    <property type="protein sequence ID" value="TVU38118.1"/>
    <property type="molecule type" value="Genomic_DNA"/>
</dbReference>
<protein>
    <submittedName>
        <fullName evidence="1">Uncharacterized protein</fullName>
    </submittedName>
</protein>
<sequence>MAKHCFSSCKCRIKAIRDQKQARLSASYLLPRSPLSKSRTTFPNGPLLGAPQCIEACASGRRRRHAAREDGGGSASCVGVGGRRRLPAGVVVWMVGEDGEEDLHGTGRELLPLSKLAGALCLTRVDYVCNARSRAERANGVSNRPEPRMLQVVRVRKV</sequence>
<proteinExistence type="predicted"/>
<dbReference type="Proteomes" id="UP000324897">
    <property type="component" value="Chromosome 4"/>
</dbReference>
<organism evidence="1 2">
    <name type="scientific">Eragrostis curvula</name>
    <name type="common">weeping love grass</name>
    <dbReference type="NCBI Taxonomy" id="38414"/>
    <lineage>
        <taxon>Eukaryota</taxon>
        <taxon>Viridiplantae</taxon>
        <taxon>Streptophyta</taxon>
        <taxon>Embryophyta</taxon>
        <taxon>Tracheophyta</taxon>
        <taxon>Spermatophyta</taxon>
        <taxon>Magnoliopsida</taxon>
        <taxon>Liliopsida</taxon>
        <taxon>Poales</taxon>
        <taxon>Poaceae</taxon>
        <taxon>PACMAD clade</taxon>
        <taxon>Chloridoideae</taxon>
        <taxon>Eragrostideae</taxon>
        <taxon>Eragrostidinae</taxon>
        <taxon>Eragrostis</taxon>
    </lineage>
</organism>